<dbReference type="Pfam" id="PF13648">
    <property type="entry name" value="Lipocalin_4"/>
    <property type="match status" value="1"/>
</dbReference>
<feature type="domain" description="Lipocalin-like" evidence="1">
    <location>
        <begin position="31"/>
        <end position="121"/>
    </location>
</feature>
<gene>
    <name evidence="2" type="ORF">SAMN05421797_101367</name>
</gene>
<proteinExistence type="predicted"/>
<keyword evidence="3" id="KW-1185">Reference proteome</keyword>
<sequence length="136" mass="15603">MKKILIVALSAFLFIACEEDNESPLEVDTDIIGWWLLNSIIIDDVKQELNRCQADTSLLLDADERVINNIDNFNPQIGCFPNDGGNGWYTVSGNEVTFNYDEGNVFNESVTYTFELKDDTLYLDISNNEIYIYQRK</sequence>
<reference evidence="3" key="1">
    <citation type="submission" date="2017-01" db="EMBL/GenBank/DDBJ databases">
        <authorList>
            <person name="Varghese N."/>
            <person name="Submissions S."/>
        </authorList>
    </citation>
    <scope>NUCLEOTIDE SEQUENCE [LARGE SCALE GENOMIC DNA]</scope>
    <source>
        <strain evidence="3">DSM 15366</strain>
    </source>
</reference>
<dbReference type="RefSeq" id="WP_076546614.1">
    <property type="nucleotide sequence ID" value="NZ_FTMA01000001.1"/>
</dbReference>
<organism evidence="2 3">
    <name type="scientific">Maribacter ulvicola</name>
    <dbReference type="NCBI Taxonomy" id="228959"/>
    <lineage>
        <taxon>Bacteria</taxon>
        <taxon>Pseudomonadati</taxon>
        <taxon>Bacteroidota</taxon>
        <taxon>Flavobacteriia</taxon>
        <taxon>Flavobacteriales</taxon>
        <taxon>Flavobacteriaceae</taxon>
        <taxon>Maribacter</taxon>
    </lineage>
</organism>
<name>A0A1N6PC00_9FLAO</name>
<dbReference type="AlphaFoldDB" id="A0A1N6PC00"/>
<protein>
    <submittedName>
        <fullName evidence="2">Lipocalin-like domain-containing protein</fullName>
    </submittedName>
</protein>
<dbReference type="PROSITE" id="PS51257">
    <property type="entry name" value="PROKAR_LIPOPROTEIN"/>
    <property type="match status" value="1"/>
</dbReference>
<accession>A0A1N6PC00</accession>
<dbReference type="InterPro" id="IPR024311">
    <property type="entry name" value="Lipocalin-like"/>
</dbReference>
<evidence type="ECO:0000259" key="1">
    <source>
        <dbReference type="Pfam" id="PF13648"/>
    </source>
</evidence>
<dbReference type="OrthoDB" id="1177852at2"/>
<dbReference type="EMBL" id="FTMA01000001">
    <property type="protein sequence ID" value="SIQ01722.1"/>
    <property type="molecule type" value="Genomic_DNA"/>
</dbReference>
<dbReference type="STRING" id="228959.SAMN05421797_101367"/>
<evidence type="ECO:0000313" key="2">
    <source>
        <dbReference type="EMBL" id="SIQ01722.1"/>
    </source>
</evidence>
<dbReference type="Proteomes" id="UP000186953">
    <property type="component" value="Unassembled WGS sequence"/>
</dbReference>
<evidence type="ECO:0000313" key="3">
    <source>
        <dbReference type="Proteomes" id="UP000186953"/>
    </source>
</evidence>